<feature type="chain" id="PRO_5036994719" evidence="1">
    <location>
        <begin position="20"/>
        <end position="131"/>
    </location>
</feature>
<accession>A0A975W803</accession>
<name>A0A975W803_9RHOB</name>
<reference evidence="2 3" key="1">
    <citation type="submission" date="2016-10" db="EMBL/GenBank/DDBJ databases">
        <authorList>
            <person name="Varghese N."/>
            <person name="Submissions S."/>
        </authorList>
    </citation>
    <scope>NUCLEOTIDE SEQUENCE [LARGE SCALE GENOMIC DNA]</scope>
    <source>
        <strain evidence="2 3">FF3</strain>
    </source>
</reference>
<keyword evidence="1" id="KW-0732">Signal</keyword>
<organism evidence="2 3">
    <name type="scientific">Marinovum algicola</name>
    <dbReference type="NCBI Taxonomy" id="42444"/>
    <lineage>
        <taxon>Bacteria</taxon>
        <taxon>Pseudomonadati</taxon>
        <taxon>Pseudomonadota</taxon>
        <taxon>Alphaproteobacteria</taxon>
        <taxon>Rhodobacterales</taxon>
        <taxon>Roseobacteraceae</taxon>
        <taxon>Marinovum</taxon>
    </lineage>
</organism>
<proteinExistence type="predicted"/>
<gene>
    <name evidence="2" type="ORF">SAMN04487940_102462</name>
</gene>
<evidence type="ECO:0000256" key="1">
    <source>
        <dbReference type="SAM" id="SignalP"/>
    </source>
</evidence>
<feature type="signal peptide" evidence="1">
    <location>
        <begin position="1"/>
        <end position="19"/>
    </location>
</feature>
<keyword evidence="3" id="KW-1185">Reference proteome</keyword>
<comment type="caution">
    <text evidence="2">The sequence shown here is derived from an EMBL/GenBank/DDBJ whole genome shotgun (WGS) entry which is preliminary data.</text>
</comment>
<sequence length="131" mass="15047">MMRHALIAVALALATPAVAQMSASEFEAYTTGKTLYFRSNGRDYGVEEYMENRQVRWSFLDGRCREGEWYEDSRGMICFVYEDSPDPQCWSFRRGADGLVARFEDDPESTELYEARQNDEPMMCLGPEIGV</sequence>
<dbReference type="Proteomes" id="UP000182932">
    <property type="component" value="Unassembled WGS sequence"/>
</dbReference>
<evidence type="ECO:0000313" key="3">
    <source>
        <dbReference type="Proteomes" id="UP000182932"/>
    </source>
</evidence>
<dbReference type="EMBL" id="FNYY01000002">
    <property type="protein sequence ID" value="SEI95268.1"/>
    <property type="molecule type" value="Genomic_DNA"/>
</dbReference>
<evidence type="ECO:0000313" key="2">
    <source>
        <dbReference type="EMBL" id="SEI95268.1"/>
    </source>
</evidence>
<dbReference type="AlphaFoldDB" id="A0A975W803"/>
<protein>
    <submittedName>
        <fullName evidence="2">Uncharacterized protein</fullName>
    </submittedName>
</protein>